<dbReference type="RefSeq" id="WP_103463877.1">
    <property type="nucleotide sequence ID" value="NZ_PPXC01000001.1"/>
</dbReference>
<dbReference type="Pfam" id="PF02449">
    <property type="entry name" value="Glyco_hydro_42"/>
    <property type="match status" value="1"/>
</dbReference>
<keyword evidence="14" id="KW-1185">Reference proteome</keyword>
<comment type="catalytic activity">
    <reaction evidence="1 6">
        <text>Hydrolysis of terminal non-reducing beta-D-galactose residues in beta-D-galactosides.</text>
        <dbReference type="EC" id="3.2.1.23"/>
    </reaction>
</comment>
<evidence type="ECO:0000259" key="11">
    <source>
        <dbReference type="Pfam" id="PF08532"/>
    </source>
</evidence>
<dbReference type="Proteomes" id="UP000237061">
    <property type="component" value="Unassembled WGS sequence"/>
</dbReference>
<evidence type="ECO:0000256" key="9">
    <source>
        <dbReference type="SAM" id="MobiDB-lite"/>
    </source>
</evidence>
<dbReference type="InterPro" id="IPR013529">
    <property type="entry name" value="Glyco_hydro_42_N"/>
</dbReference>
<evidence type="ECO:0000256" key="6">
    <source>
        <dbReference type="PIRNR" id="PIRNR001084"/>
    </source>
</evidence>
<dbReference type="CDD" id="cd03143">
    <property type="entry name" value="A4_beta-galactosidase_middle_domain"/>
    <property type="match status" value="1"/>
</dbReference>
<reference evidence="13 14" key="1">
    <citation type="submission" date="2018-01" db="EMBL/GenBank/DDBJ databases">
        <title>Arthrobacter sp. nov., from glaciers in China.</title>
        <authorList>
            <person name="Liu Q."/>
            <person name="Xin Y.-H."/>
        </authorList>
    </citation>
    <scope>NUCLEOTIDE SEQUENCE [LARGE SCALE GENOMIC DNA]</scope>
    <source>
        <strain evidence="13 14">HLT2-12-2</strain>
    </source>
</reference>
<evidence type="ECO:0000256" key="8">
    <source>
        <dbReference type="PIRSR" id="PIRSR001084-2"/>
    </source>
</evidence>
<evidence type="ECO:0000256" key="5">
    <source>
        <dbReference type="ARBA" id="ARBA00023295"/>
    </source>
</evidence>
<dbReference type="Gene3D" id="2.60.40.1180">
    <property type="entry name" value="Golgi alpha-mannosidase II"/>
    <property type="match status" value="1"/>
</dbReference>
<comment type="caution">
    <text evidence="13">The sequence shown here is derived from an EMBL/GenBank/DDBJ whole genome shotgun (WGS) entry which is preliminary data.</text>
</comment>
<sequence>MSSPNPQQSSPPPKSAAAQEPVGAAELRAATLWEALPGLSYGGDYNPEQWPREIRLQDVDLMRQAGVTALSVGIFSWAWLEPAEGQYDFDWLDEVMDNLGAVGIKVALATATAAPPPWLVRKHPEILPVSADGTTLGSGSRRHYSPSSSVYRQYAAQITRVLAERYKDHPALVLWHVDNELGCHVGDFHGPEDTAAFRGWLERRYGTIAELNEAWGTAFWSQRYGSFEEIRTPGTAPTTLNPTQQLDFARFNSWAFIDYYDMLLEVIREVTPHIPATTNFMASSATKTLDYFDWAAHVDVIANDHYLVAADTERHIELAFSADLTRGIAGGKPWMLMEHSTSAVNWQPRNLPKLPGEMQRNSLAHVARGADAVMFFQWRQSKAGSEKFHSAMLPHAGTNTRVWNEVLELGAALQALNAIQGSLVESRTAIIFDYEAWWASELDSHPSTDVKYLDLLRAFHRALFRRGITADFLHPSANLDGYDLILACTLYSVNDADAANIAAAAHRGATVLISYFSGIVDENDAVRLGGYPGAFRELLGISTEEFHPLPEGALAAVAPAGAGGTGWSGRIWSEHVHLAGAQALASFTEYPLEGVPALTRNTTGAGAAWYLATFPEEDALDGILGSLLAESGVSAPVAVAPGVELTRRRAADGAGYLFAINHGREDAAVAAAGLELISGTPFAGVVAAGAVAVIAES</sequence>
<dbReference type="PIRSF" id="PIRSF001084">
    <property type="entry name" value="B-galactosidase"/>
    <property type="match status" value="1"/>
</dbReference>
<feature type="domain" description="Beta-galactosidase trimerisation" evidence="11">
    <location>
        <begin position="427"/>
        <end position="633"/>
    </location>
</feature>
<feature type="binding site" evidence="8">
    <location>
        <position position="346"/>
    </location>
    <ligand>
        <name>substrate</name>
    </ligand>
</feature>
<dbReference type="InterPro" id="IPR013738">
    <property type="entry name" value="Beta_galactosidase_Trimer"/>
</dbReference>
<dbReference type="AlphaFoldDB" id="A0A2S4A1M9"/>
<feature type="active site" description="Proton donor" evidence="7">
    <location>
        <position position="180"/>
    </location>
</feature>
<dbReference type="EMBL" id="PPXC01000001">
    <property type="protein sequence ID" value="POH75219.1"/>
    <property type="molecule type" value="Genomic_DNA"/>
</dbReference>
<evidence type="ECO:0000313" key="14">
    <source>
        <dbReference type="Proteomes" id="UP000237061"/>
    </source>
</evidence>
<comment type="similarity">
    <text evidence="2 6">Belongs to the glycosyl hydrolase 42 family.</text>
</comment>
<dbReference type="PANTHER" id="PTHR36447">
    <property type="entry name" value="BETA-GALACTOSIDASE GANA"/>
    <property type="match status" value="1"/>
</dbReference>
<dbReference type="Pfam" id="PF08533">
    <property type="entry name" value="Glyco_hydro_42C"/>
    <property type="match status" value="1"/>
</dbReference>
<protein>
    <recommendedName>
        <fullName evidence="3 6">Beta-galactosidase</fullName>
        <shortName evidence="6">Beta-gal</shortName>
        <ecNumber evidence="3 6">3.2.1.23</ecNumber>
    </recommendedName>
</protein>
<dbReference type="GO" id="GO:0009341">
    <property type="term" value="C:beta-galactosidase complex"/>
    <property type="evidence" value="ECO:0007669"/>
    <property type="project" value="InterPro"/>
</dbReference>
<dbReference type="Pfam" id="PF08532">
    <property type="entry name" value="Glyco_hydro_42M"/>
    <property type="match status" value="1"/>
</dbReference>
<evidence type="ECO:0000256" key="1">
    <source>
        <dbReference type="ARBA" id="ARBA00001412"/>
    </source>
</evidence>
<feature type="domain" description="Beta-galactosidase C-terminal" evidence="12">
    <location>
        <begin position="642"/>
        <end position="693"/>
    </location>
</feature>
<keyword evidence="4 6" id="KW-0378">Hydrolase</keyword>
<proteinExistence type="inferred from homology"/>
<evidence type="ECO:0000313" key="13">
    <source>
        <dbReference type="EMBL" id="POH75219.1"/>
    </source>
</evidence>
<name>A0A2S4A1M9_ARTGL</name>
<dbReference type="GO" id="GO:0004565">
    <property type="term" value="F:beta-galactosidase activity"/>
    <property type="evidence" value="ECO:0007669"/>
    <property type="project" value="UniProtKB-EC"/>
</dbReference>
<evidence type="ECO:0000259" key="12">
    <source>
        <dbReference type="Pfam" id="PF08533"/>
    </source>
</evidence>
<accession>A0A2S4A1M9</accession>
<evidence type="ECO:0000259" key="10">
    <source>
        <dbReference type="Pfam" id="PF02449"/>
    </source>
</evidence>
<dbReference type="PANTHER" id="PTHR36447:SF1">
    <property type="entry name" value="BETA-GALACTOSIDASE GANA"/>
    <property type="match status" value="1"/>
</dbReference>
<dbReference type="InterPro" id="IPR003476">
    <property type="entry name" value="Glyco_hydro_42"/>
</dbReference>
<dbReference type="InterPro" id="IPR013780">
    <property type="entry name" value="Glyco_hydro_b"/>
</dbReference>
<evidence type="ECO:0000256" key="4">
    <source>
        <dbReference type="ARBA" id="ARBA00022801"/>
    </source>
</evidence>
<dbReference type="Gene3D" id="3.40.50.880">
    <property type="match status" value="1"/>
</dbReference>
<keyword evidence="5 6" id="KW-0326">Glycosidase</keyword>
<dbReference type="Gene3D" id="3.20.20.80">
    <property type="entry name" value="Glycosidases"/>
    <property type="match status" value="1"/>
</dbReference>
<evidence type="ECO:0000256" key="3">
    <source>
        <dbReference type="ARBA" id="ARBA00012756"/>
    </source>
</evidence>
<feature type="binding site" evidence="8">
    <location>
        <position position="179"/>
    </location>
    <ligand>
        <name>substrate</name>
    </ligand>
</feature>
<dbReference type="InterPro" id="IPR013739">
    <property type="entry name" value="Beta_galactosidase_C"/>
</dbReference>
<dbReference type="SUPFAM" id="SSF52317">
    <property type="entry name" value="Class I glutamine amidotransferase-like"/>
    <property type="match status" value="1"/>
</dbReference>
<gene>
    <name evidence="13" type="ORF">CVS27_01005</name>
</gene>
<dbReference type="EC" id="3.2.1.23" evidence="3 6"/>
<dbReference type="GO" id="GO:0006012">
    <property type="term" value="P:galactose metabolic process"/>
    <property type="evidence" value="ECO:0007669"/>
    <property type="project" value="InterPro"/>
</dbReference>
<feature type="binding site" evidence="8">
    <location>
        <position position="141"/>
    </location>
    <ligand>
        <name>substrate</name>
    </ligand>
</feature>
<organism evidence="13 14">
    <name type="scientific">Arthrobacter glacialis</name>
    <dbReference type="NCBI Taxonomy" id="1664"/>
    <lineage>
        <taxon>Bacteria</taxon>
        <taxon>Bacillati</taxon>
        <taxon>Actinomycetota</taxon>
        <taxon>Actinomycetes</taxon>
        <taxon>Micrococcales</taxon>
        <taxon>Micrococcaceae</taxon>
        <taxon>Arthrobacter</taxon>
    </lineage>
</organism>
<feature type="region of interest" description="Disordered" evidence="9">
    <location>
        <begin position="1"/>
        <end position="22"/>
    </location>
</feature>
<evidence type="ECO:0000256" key="2">
    <source>
        <dbReference type="ARBA" id="ARBA00005940"/>
    </source>
</evidence>
<dbReference type="InterPro" id="IPR017853">
    <property type="entry name" value="GH"/>
</dbReference>
<feature type="domain" description="Glycoside hydrolase family 42 N-terminal" evidence="10">
    <location>
        <begin position="44"/>
        <end position="415"/>
    </location>
</feature>
<feature type="active site" description="Nucleophile" evidence="7">
    <location>
        <position position="338"/>
    </location>
</feature>
<evidence type="ECO:0000256" key="7">
    <source>
        <dbReference type="PIRSR" id="PIRSR001084-1"/>
    </source>
</evidence>
<dbReference type="SUPFAM" id="SSF51445">
    <property type="entry name" value="(Trans)glycosidases"/>
    <property type="match status" value="1"/>
</dbReference>
<dbReference type="InterPro" id="IPR029062">
    <property type="entry name" value="Class_I_gatase-like"/>
</dbReference>